<evidence type="ECO:0000256" key="2">
    <source>
        <dbReference type="SAM" id="Phobius"/>
    </source>
</evidence>
<keyword evidence="2" id="KW-0812">Transmembrane</keyword>
<protein>
    <submittedName>
        <fullName evidence="3">Uncharacterized protein</fullName>
    </submittedName>
</protein>
<feature type="compositionally biased region" description="Basic and acidic residues" evidence="1">
    <location>
        <begin position="99"/>
        <end position="113"/>
    </location>
</feature>
<name>A0A7D8YI99_9HELO</name>
<keyword evidence="2" id="KW-0472">Membrane</keyword>
<keyword evidence="2" id="KW-1133">Transmembrane helix</keyword>
<dbReference type="OrthoDB" id="4160565at2759"/>
<evidence type="ECO:0000313" key="3">
    <source>
        <dbReference type="EMBL" id="TVY40322.1"/>
    </source>
</evidence>
<feature type="region of interest" description="Disordered" evidence="1">
    <location>
        <begin position="93"/>
        <end position="113"/>
    </location>
</feature>
<gene>
    <name evidence="3" type="ORF">LCER1_G009329</name>
</gene>
<reference evidence="3 4" key="1">
    <citation type="submission" date="2018-05" db="EMBL/GenBank/DDBJ databases">
        <title>Whole genome sequencing for identification of molecular markers to develop diagnostic detection tools for the regulated plant pathogen Lachnellula willkommii.</title>
        <authorList>
            <person name="Giroux E."/>
            <person name="Bilodeau G."/>
        </authorList>
    </citation>
    <scope>NUCLEOTIDE SEQUENCE [LARGE SCALE GENOMIC DNA]</scope>
    <source>
        <strain evidence="3 4">CBS 625.97</strain>
    </source>
</reference>
<keyword evidence="4" id="KW-1185">Reference proteome</keyword>
<evidence type="ECO:0000256" key="1">
    <source>
        <dbReference type="SAM" id="MobiDB-lite"/>
    </source>
</evidence>
<feature type="transmembrane region" description="Helical" evidence="2">
    <location>
        <begin position="69"/>
        <end position="87"/>
    </location>
</feature>
<comment type="caution">
    <text evidence="3">The sequence shown here is derived from an EMBL/GenBank/DDBJ whole genome shotgun (WGS) entry which is preliminary data.</text>
</comment>
<dbReference type="Proteomes" id="UP000481288">
    <property type="component" value="Unassembled WGS sequence"/>
</dbReference>
<evidence type="ECO:0000313" key="4">
    <source>
        <dbReference type="Proteomes" id="UP000481288"/>
    </source>
</evidence>
<sequence length="243" mass="27181">MPSISSTYLIPALIFNPAFILHLINTFVSHFVPSPPTVSHSPHPLMESLGPVHGTTLYMNMHDDDQLCWKYTAVMVVVQLFAFGRVSEKRGQRKARKAARLEKERLQKEKSEKAEKDLQQIISQAECSAKGWDGTCEFPLNGALKLASGNGHANDKLKNAGKKLEMESEASMTETSEEEMNFFALLLRPSWKICFKDNSMAFGRIHGIGVQGSAHTNRRYDDGPKKEYSIFGSAWRKYAAAAD</sequence>
<accession>A0A7D8YI99</accession>
<organism evidence="3 4">
    <name type="scientific">Lachnellula cervina</name>
    <dbReference type="NCBI Taxonomy" id="1316786"/>
    <lineage>
        <taxon>Eukaryota</taxon>
        <taxon>Fungi</taxon>
        <taxon>Dikarya</taxon>
        <taxon>Ascomycota</taxon>
        <taxon>Pezizomycotina</taxon>
        <taxon>Leotiomycetes</taxon>
        <taxon>Helotiales</taxon>
        <taxon>Lachnaceae</taxon>
        <taxon>Lachnellula</taxon>
    </lineage>
</organism>
<feature type="transmembrane region" description="Helical" evidence="2">
    <location>
        <begin position="12"/>
        <end position="32"/>
    </location>
</feature>
<proteinExistence type="predicted"/>
<dbReference type="EMBL" id="QGMG01002084">
    <property type="protein sequence ID" value="TVY40322.1"/>
    <property type="molecule type" value="Genomic_DNA"/>
</dbReference>
<dbReference type="AlphaFoldDB" id="A0A7D8YI99"/>